<comment type="caution">
    <text evidence="1">The sequence shown here is derived from an EMBL/GenBank/DDBJ whole genome shotgun (WGS) entry which is preliminary data.</text>
</comment>
<proteinExistence type="predicted"/>
<evidence type="ECO:0000313" key="1">
    <source>
        <dbReference type="EMBL" id="MFC4241952.1"/>
    </source>
</evidence>
<keyword evidence="2" id="KW-1185">Reference proteome</keyword>
<dbReference type="Proteomes" id="UP001595900">
    <property type="component" value="Unassembled WGS sequence"/>
</dbReference>
<reference evidence="2" key="1">
    <citation type="journal article" date="2019" name="Int. J. Syst. Evol. Microbiol.">
        <title>The Global Catalogue of Microorganisms (GCM) 10K type strain sequencing project: providing services to taxonomists for standard genome sequencing and annotation.</title>
        <authorList>
            <consortium name="The Broad Institute Genomics Platform"/>
            <consortium name="The Broad Institute Genome Sequencing Center for Infectious Disease"/>
            <person name="Wu L."/>
            <person name="Ma J."/>
        </authorList>
    </citation>
    <scope>NUCLEOTIDE SEQUENCE [LARGE SCALE GENOMIC DNA]</scope>
    <source>
        <strain evidence="2">CGMCC 1.10363</strain>
    </source>
</reference>
<dbReference type="EMBL" id="JBHSCN010000002">
    <property type="protein sequence ID" value="MFC4241952.1"/>
    <property type="molecule type" value="Genomic_DNA"/>
</dbReference>
<organism evidence="1 2">
    <name type="scientific">Gryllotalpicola reticulitermitis</name>
    <dbReference type="NCBI Taxonomy" id="1184153"/>
    <lineage>
        <taxon>Bacteria</taxon>
        <taxon>Bacillati</taxon>
        <taxon>Actinomycetota</taxon>
        <taxon>Actinomycetes</taxon>
        <taxon>Micrococcales</taxon>
        <taxon>Microbacteriaceae</taxon>
        <taxon>Gryllotalpicola</taxon>
    </lineage>
</organism>
<accession>A0ABV8Q1X7</accession>
<evidence type="ECO:0000313" key="2">
    <source>
        <dbReference type="Proteomes" id="UP001595900"/>
    </source>
</evidence>
<gene>
    <name evidence="1" type="ORF">ACFOYW_01090</name>
</gene>
<protein>
    <submittedName>
        <fullName evidence="1">Uncharacterized protein</fullName>
    </submittedName>
</protein>
<sequence>MAAIRLSPQLNGINAGAPDGYVLLVDSAGSARALKTGPMDRGHLTWGSSGLSFSDATSEYVISDEGLTATVRGSEEAYETSRFLSPDGDGFIAVYNVGFGDREYLARVTTGDGATTRSWDTVGMYESVGQCGDRVVATTDIAETGAEHSPAAPRVDVLVQLYPEPPRGESAILATLPVKQGSFVMSASEAPCADGTLFALALQHEQPDGLGNSRPVLRAWNISAGKHEVIPLVTGRGAPIDVDDDLLGLPASIVGGRYVWVTVSGQVFSTDLSSGVTTRAFEVSLTSPEMGESQYVFTPTSLFVLDVGQNLRAPLGLDRYDLATGKRTRVLSIPGTGAVHHGLDMVIRDLALNPDWVNAQSSSEPETGRTSGARR</sequence>
<name>A0ABV8Q1X7_9MICO</name>
<dbReference type="SUPFAM" id="SSF82171">
    <property type="entry name" value="DPP6 N-terminal domain-like"/>
    <property type="match status" value="1"/>
</dbReference>